<dbReference type="OrthoDB" id="8705255at2"/>
<dbReference type="Pfam" id="PF01243">
    <property type="entry name" value="PNPOx_N"/>
    <property type="match status" value="1"/>
</dbReference>
<name>W0SFD5_9PROT</name>
<dbReference type="HOGENOM" id="CLU_105087_2_0_4"/>
<evidence type="ECO:0000313" key="2">
    <source>
        <dbReference type="EMBL" id="BAO29465.1"/>
    </source>
</evidence>
<feature type="domain" description="Pyridoxamine 5'-phosphate oxidase N-terminal" evidence="1">
    <location>
        <begin position="9"/>
        <end position="137"/>
    </location>
</feature>
<dbReference type="InterPro" id="IPR011576">
    <property type="entry name" value="Pyridox_Oxase_N"/>
</dbReference>
<keyword evidence="3" id="KW-1185">Reference proteome</keyword>
<dbReference type="Proteomes" id="UP000031637">
    <property type="component" value="Chromosome"/>
</dbReference>
<dbReference type="Gene3D" id="2.30.110.10">
    <property type="entry name" value="Electron Transport, Fmn-binding Protein, Chain A"/>
    <property type="match status" value="1"/>
</dbReference>
<dbReference type="RefSeq" id="WP_041098483.1">
    <property type="nucleotide sequence ID" value="NZ_AP012547.1"/>
</dbReference>
<dbReference type="EMBL" id="AP012547">
    <property type="protein sequence ID" value="BAO29465.1"/>
    <property type="molecule type" value="Genomic_DNA"/>
</dbReference>
<dbReference type="KEGG" id="shd:SUTH_01672"/>
<reference evidence="2 3" key="1">
    <citation type="journal article" date="2014" name="Syst. Appl. Microbiol.">
        <title>Complete genomes of freshwater sulfur oxidizers Sulfuricella denitrificans skB26 and Sulfuritalea hydrogenivorans sk43H: genetic insights into the sulfur oxidation pathway of betaproteobacteria.</title>
        <authorList>
            <person name="Watanabe T."/>
            <person name="Kojima H."/>
            <person name="Fukui M."/>
        </authorList>
    </citation>
    <scope>NUCLEOTIDE SEQUENCE [LARGE SCALE GENOMIC DNA]</scope>
    <source>
        <strain evidence="2">DSM22779</strain>
    </source>
</reference>
<dbReference type="STRING" id="1223802.SUTH_01672"/>
<evidence type="ECO:0000313" key="3">
    <source>
        <dbReference type="Proteomes" id="UP000031637"/>
    </source>
</evidence>
<evidence type="ECO:0000259" key="1">
    <source>
        <dbReference type="Pfam" id="PF01243"/>
    </source>
</evidence>
<gene>
    <name evidence="2" type="ORF">SUTH_01672</name>
</gene>
<accession>W0SFD5</accession>
<proteinExistence type="predicted"/>
<dbReference type="InterPro" id="IPR012349">
    <property type="entry name" value="Split_barrel_FMN-bd"/>
</dbReference>
<protein>
    <recommendedName>
        <fullName evidence="1">Pyridoxamine 5'-phosphate oxidase N-terminal domain-containing protein</fullName>
    </recommendedName>
</protein>
<dbReference type="SUPFAM" id="SSF50475">
    <property type="entry name" value="FMN-binding split barrel"/>
    <property type="match status" value="1"/>
</dbReference>
<sequence length="155" mass="17011">MQAILPQPVADYLAGHHVMTLATQGAEGPWAAAVFYAGDGCSLIFLSSPTSRHCLNLAQDARCAATIQEDYRDWARIKGIQLEGRVSELQGDEAVRAQQLYGEKFPIVGQPENVPPAIAAALAKVRWFRLVPERFHFIDNSKGFGHRDEIALPQG</sequence>
<dbReference type="AlphaFoldDB" id="W0SFD5"/>
<organism evidence="2 3">
    <name type="scientific">Sulfuritalea hydrogenivorans sk43H</name>
    <dbReference type="NCBI Taxonomy" id="1223802"/>
    <lineage>
        <taxon>Bacteria</taxon>
        <taxon>Pseudomonadati</taxon>
        <taxon>Pseudomonadota</taxon>
        <taxon>Betaproteobacteria</taxon>
        <taxon>Nitrosomonadales</taxon>
        <taxon>Sterolibacteriaceae</taxon>
        <taxon>Sulfuritalea</taxon>
    </lineage>
</organism>